<keyword evidence="2" id="KW-0732">Signal</keyword>
<evidence type="ECO:0000256" key="2">
    <source>
        <dbReference type="SAM" id="SignalP"/>
    </source>
</evidence>
<dbReference type="AlphaFoldDB" id="A0A420DR45"/>
<feature type="compositionally biased region" description="Polar residues" evidence="1">
    <location>
        <begin position="80"/>
        <end position="91"/>
    </location>
</feature>
<evidence type="ECO:0000256" key="1">
    <source>
        <dbReference type="SAM" id="MobiDB-lite"/>
    </source>
</evidence>
<dbReference type="InterPro" id="IPR010486">
    <property type="entry name" value="HNS-dep_expression_A/B"/>
</dbReference>
<comment type="caution">
    <text evidence="3">The sequence shown here is derived from an EMBL/GenBank/DDBJ whole genome shotgun (WGS) entry which is preliminary data.</text>
</comment>
<dbReference type="Proteomes" id="UP000284407">
    <property type="component" value="Unassembled WGS sequence"/>
</dbReference>
<feature type="chain" id="PRO_5019200394" evidence="2">
    <location>
        <begin position="44"/>
        <end position="165"/>
    </location>
</feature>
<feature type="compositionally biased region" description="Polar residues" evidence="1">
    <location>
        <begin position="113"/>
        <end position="126"/>
    </location>
</feature>
<protein>
    <submittedName>
        <fullName evidence="3">HdeA/HdeB family protein</fullName>
    </submittedName>
</protein>
<proteinExistence type="predicted"/>
<feature type="signal peptide" evidence="2">
    <location>
        <begin position="1"/>
        <end position="43"/>
    </location>
</feature>
<feature type="region of interest" description="Disordered" evidence="1">
    <location>
        <begin position="79"/>
        <end position="129"/>
    </location>
</feature>
<accession>A0A420DR45</accession>
<dbReference type="Pfam" id="PF06411">
    <property type="entry name" value="HdeA"/>
    <property type="match status" value="1"/>
</dbReference>
<sequence>MHCIFNETTQNEASGNGEYIMTRLLKSTAIAAIALSTAMPAFAAAHLDVSTMTCGEYNALSAEDRDKVAMMAVNELRGSTPGTVADNNGVATETAPLEGETAEESTTGSETTVADNNGEATATTTVPAGDDMSQYEEDIALLNLTCERNVDAMVTEAAIGGGGTR</sequence>
<evidence type="ECO:0000313" key="3">
    <source>
        <dbReference type="EMBL" id="RKE96784.1"/>
    </source>
</evidence>
<dbReference type="EMBL" id="RAQK01000001">
    <property type="protein sequence ID" value="RKE96784.1"/>
    <property type="molecule type" value="Genomic_DNA"/>
</dbReference>
<gene>
    <name evidence="3" type="ORF">C8N30_1354</name>
</gene>
<keyword evidence="4" id="KW-1185">Reference proteome</keyword>
<dbReference type="STRING" id="1443111.Z949_3366"/>
<reference evidence="3 4" key="1">
    <citation type="submission" date="2018-09" db="EMBL/GenBank/DDBJ databases">
        <title>Genomic Encyclopedia of Archaeal and Bacterial Type Strains, Phase II (KMG-II): from individual species to whole genera.</title>
        <authorList>
            <person name="Goeker M."/>
        </authorList>
    </citation>
    <scope>NUCLEOTIDE SEQUENCE [LARGE SCALE GENOMIC DNA]</scope>
    <source>
        <strain evidence="3 4">DSM 11458</strain>
    </source>
</reference>
<organism evidence="3 4">
    <name type="scientific">Sulfitobacter guttiformis</name>
    <dbReference type="NCBI Taxonomy" id="74349"/>
    <lineage>
        <taxon>Bacteria</taxon>
        <taxon>Pseudomonadati</taxon>
        <taxon>Pseudomonadota</taxon>
        <taxon>Alphaproteobacteria</taxon>
        <taxon>Rhodobacterales</taxon>
        <taxon>Roseobacteraceae</taxon>
        <taxon>Sulfitobacter</taxon>
    </lineage>
</organism>
<evidence type="ECO:0000313" key="4">
    <source>
        <dbReference type="Proteomes" id="UP000284407"/>
    </source>
</evidence>
<name>A0A420DR45_9RHOB</name>